<feature type="region of interest" description="Disordered" evidence="1">
    <location>
        <begin position="978"/>
        <end position="1010"/>
    </location>
</feature>
<evidence type="ECO:0000313" key="2">
    <source>
        <dbReference type="EMBL" id="KAJ1731704.1"/>
    </source>
</evidence>
<sequence length="1733" mass="182660">MSLLPLFMYALRQPGAPAGLCQPLLLHAIPCLASTSDAYATSRVVAVVSGIWRRCCEGAAPYPAKRRAEALRLCCLALRGWANVVACNPRVWRDLKPAISQFVEAKKAHKHQPGAQQAGGAPLVAEPEYEWTVLATIRDLVQRDPDRYADQLLPFVYSLLSYAQEQLSASSVALLVDTARISVESRAADVRSVWETIVARPADHWIALAAAGDHRAGPALESLARFITLVGTHGEGTDLYAAFRRDVMLRYVAPVCGFAVPSTDAPGAPDSASGSRPPPDLPPQTRDLFLSALAAFPADEVLPLLSTGTPGQVLHELLAQVSRGQSAVAVAQRATHAGSLADLLASLMDNEVRFMRRSLFKGSTTFAWTGEDDGEGDDGDDALGPPGQRRSWARSNLDRSQWVYDALSPALVRAGETYWRSGERSAGPASMLALATMAGSVVVTAAGQAAAEPEADSSAAQPAPGDNGAESGARAQQVAARLGSLLVDASLADHWCIRNAAVDGWQMWFARSLQDVRQAGDSDAVGTVAAAVDALVAVLRDMLQSSHIPARLENALYALSGLVRAVEHTDQALASETAARVGEILLELHLLPYTQSPGEFWLAEARSRNEGVLAATVECAGQVALTNSHDTAALSQVVQFLMAGLSAPNGGQERLPPLVVQAVGRALTRLYVLLAGSRAAAPETYGGDQLAIEAGDIRRCVERLDVLQAGGEAADIGSVGLALALGVMHRHWIVRIINPAMAERNSTPQAAQARRSVARTLALAFENLKLAENGQWSARSIPSLYYLCFVWPPRPILQRHVELHGDLFTVTPERVWQAATRLVHRLWSSAENAADATGVRSLDTINYAEIAVAALAYHLLMTAHQSTAHSAYKQLVQRYSEWARGETGDVELAADERSSLRANRTVALAILLGLPLHGVPETTVSNSYLPLLQRKCLPVLLGIGSVKFGSTAWLRAPEADLQQSLGALMACSGLAEHLEREDTEDDAPGGAGGASGAARDDPELWHTHGGAAVEGDVGDVRVARIASFALGALRSQAAQAVRFLLLDAQNGPKAAPPTSEQVQVSDVAQAPSGALLAAGPGMNAAPVEVEAAAAGDEPKSLGHLPAPTSWCRALWEAIGELSESLADDAGAAVPSVEARLMYLLLAMLRAARPFPVVDSRKVLGRLTAVYLGGARAADLVTARMPLLLLVVKVASKLSPTMHSMAQFLDDTVLQIARTVAGLARNAPASGQYTDNVVTDTLPSIALACVGEIGLGRILSLSGLTSSNLMGPPETGSPDATDNICDSWTAHMLPGRLLTSADVVRITGSETLHAQRQLAAAIAQRAPLPPRDAAVAPSKALLASDAARMFHMMSKVAISSPKSANTCTSLMGILFAERKTAVPASEHPAALALQAQTLATLVGGIADADARSSRELTRDAARTKITAEVAGLLSLNDHDEGLLGAEQRVQLWGVVSVACGGANTPKGAELLALDVSDSSDGEFGSLVSKQALVLQQWISCCTPAAQEGGPLGRRAPWMADMLAPHGAAGGWLKRTFKEWARRTALRQQPATATTLDKHILASLQCVACALFARRTDDRRTGDAEAREWIIRGLDLVILAASMLSTGKGGAGETSSIAPPGQVDLVLFAGTVCWLLPLLMGHVVALGDDASCQSELLDAAAREMLEYVELGPRARAADATGSAGSQPRQFAAQLCARAVGLHDLVGPSARRCLRLVLASLAVLGKVPTDDMGRAL</sequence>
<protein>
    <submittedName>
        <fullName evidence="2">Uncharacterized protein</fullName>
    </submittedName>
</protein>
<evidence type="ECO:0000313" key="3">
    <source>
        <dbReference type="Proteomes" id="UP001143981"/>
    </source>
</evidence>
<gene>
    <name evidence="2" type="ORF">LPJ61_002400</name>
</gene>
<feature type="region of interest" description="Disordered" evidence="1">
    <location>
        <begin position="264"/>
        <end position="284"/>
    </location>
</feature>
<reference evidence="2" key="1">
    <citation type="submission" date="2022-07" db="EMBL/GenBank/DDBJ databases">
        <title>Phylogenomic reconstructions and comparative analyses of Kickxellomycotina fungi.</title>
        <authorList>
            <person name="Reynolds N.K."/>
            <person name="Stajich J.E."/>
            <person name="Barry K."/>
            <person name="Grigoriev I.V."/>
            <person name="Crous P."/>
            <person name="Smith M.E."/>
        </authorList>
    </citation>
    <scope>NUCLEOTIDE SEQUENCE</scope>
    <source>
        <strain evidence="2">BCRC 34381</strain>
    </source>
</reference>
<accession>A0A9W7Y8E6</accession>
<feature type="region of interest" description="Disordered" evidence="1">
    <location>
        <begin position="366"/>
        <end position="394"/>
    </location>
</feature>
<organism evidence="2 3">
    <name type="scientific">Coemansia biformis</name>
    <dbReference type="NCBI Taxonomy" id="1286918"/>
    <lineage>
        <taxon>Eukaryota</taxon>
        <taxon>Fungi</taxon>
        <taxon>Fungi incertae sedis</taxon>
        <taxon>Zoopagomycota</taxon>
        <taxon>Kickxellomycotina</taxon>
        <taxon>Kickxellomycetes</taxon>
        <taxon>Kickxellales</taxon>
        <taxon>Kickxellaceae</taxon>
        <taxon>Coemansia</taxon>
    </lineage>
</organism>
<keyword evidence="3" id="KW-1185">Reference proteome</keyword>
<comment type="caution">
    <text evidence="2">The sequence shown here is derived from an EMBL/GenBank/DDBJ whole genome shotgun (WGS) entry which is preliminary data.</text>
</comment>
<feature type="region of interest" description="Disordered" evidence="1">
    <location>
        <begin position="452"/>
        <end position="474"/>
    </location>
</feature>
<name>A0A9W7Y8E6_9FUNG</name>
<dbReference type="Proteomes" id="UP001143981">
    <property type="component" value="Unassembled WGS sequence"/>
</dbReference>
<feature type="compositionally biased region" description="Low complexity" evidence="1">
    <location>
        <begin position="452"/>
        <end position="463"/>
    </location>
</feature>
<dbReference type="OrthoDB" id="6125419at2759"/>
<proteinExistence type="predicted"/>
<feature type="compositionally biased region" description="Acidic residues" evidence="1">
    <location>
        <begin position="370"/>
        <end position="381"/>
    </location>
</feature>
<dbReference type="EMBL" id="JANBOI010000299">
    <property type="protein sequence ID" value="KAJ1731704.1"/>
    <property type="molecule type" value="Genomic_DNA"/>
</dbReference>
<evidence type="ECO:0000256" key="1">
    <source>
        <dbReference type="SAM" id="MobiDB-lite"/>
    </source>
</evidence>